<evidence type="ECO:0000256" key="1">
    <source>
        <dbReference type="SAM" id="SignalP"/>
    </source>
</evidence>
<evidence type="ECO:0000313" key="3">
    <source>
        <dbReference type="Proteomes" id="UP001596415"/>
    </source>
</evidence>
<feature type="signal peptide" evidence="1">
    <location>
        <begin position="1"/>
        <end position="23"/>
    </location>
</feature>
<accession>A0ABW2MSX2</accession>
<evidence type="ECO:0008006" key="4">
    <source>
        <dbReference type="Google" id="ProtNLM"/>
    </source>
</evidence>
<gene>
    <name evidence="2" type="ORF">ACFQO1_03070</name>
</gene>
<dbReference type="Proteomes" id="UP001596415">
    <property type="component" value="Unassembled WGS sequence"/>
</dbReference>
<dbReference type="NCBIfam" id="NF047658">
    <property type="entry name" value="HYC_CC_PP"/>
    <property type="match status" value="1"/>
</dbReference>
<dbReference type="InterPro" id="IPR058060">
    <property type="entry name" value="HYC_CC_PP"/>
</dbReference>
<protein>
    <recommendedName>
        <fullName evidence="4">Secreted protein</fullName>
    </recommendedName>
</protein>
<feature type="chain" id="PRO_5046950965" description="Secreted protein" evidence="1">
    <location>
        <begin position="24"/>
        <end position="135"/>
    </location>
</feature>
<dbReference type="InterPro" id="IPR058512">
    <property type="entry name" value="DUF8199"/>
</dbReference>
<sequence length="135" mass="15009">MKQFISILLSIFLLASSSGVAYAQHYCGEYKMIEKLTLGEEHLSCGMVLADTSCGDEHAEDHDCCDNEYTQVSTDDNFAKAHFDINFDSPFVAAFVSVFVLNVSLTEDASVTSYTDYNPPPLIKDIPVLYETFLI</sequence>
<comment type="caution">
    <text evidence="2">The sequence shown here is derived from an EMBL/GenBank/DDBJ whole genome shotgun (WGS) entry which is preliminary data.</text>
</comment>
<proteinExistence type="predicted"/>
<evidence type="ECO:0000313" key="2">
    <source>
        <dbReference type="EMBL" id="MFC7356655.1"/>
    </source>
</evidence>
<name>A0ABW2MSX2_9FLAO</name>
<organism evidence="2 3">
    <name type="scientific">Jejudonia soesokkakensis</name>
    <dbReference type="NCBI Taxonomy" id="1323432"/>
    <lineage>
        <taxon>Bacteria</taxon>
        <taxon>Pseudomonadati</taxon>
        <taxon>Bacteroidota</taxon>
        <taxon>Flavobacteriia</taxon>
        <taxon>Flavobacteriales</taxon>
        <taxon>Flavobacteriaceae</taxon>
        <taxon>Jejudonia</taxon>
    </lineage>
</organism>
<keyword evidence="1" id="KW-0732">Signal</keyword>
<dbReference type="RefSeq" id="WP_380216503.1">
    <property type="nucleotide sequence ID" value="NZ_JBHTBN010000001.1"/>
</dbReference>
<keyword evidence="3" id="KW-1185">Reference proteome</keyword>
<reference evidence="3" key="1">
    <citation type="journal article" date="2019" name="Int. J. Syst. Evol. Microbiol.">
        <title>The Global Catalogue of Microorganisms (GCM) 10K type strain sequencing project: providing services to taxonomists for standard genome sequencing and annotation.</title>
        <authorList>
            <consortium name="The Broad Institute Genomics Platform"/>
            <consortium name="The Broad Institute Genome Sequencing Center for Infectious Disease"/>
            <person name="Wu L."/>
            <person name="Ma J."/>
        </authorList>
    </citation>
    <scope>NUCLEOTIDE SEQUENCE [LARGE SCALE GENOMIC DNA]</scope>
    <source>
        <strain evidence="3">CGMCC 1.16306</strain>
    </source>
</reference>
<dbReference type="EMBL" id="JBHTBN010000001">
    <property type="protein sequence ID" value="MFC7356655.1"/>
    <property type="molecule type" value="Genomic_DNA"/>
</dbReference>
<dbReference type="Pfam" id="PF26622">
    <property type="entry name" value="DUF8199"/>
    <property type="match status" value="1"/>
</dbReference>